<feature type="domain" description="IraD/Gp25-like" evidence="1">
    <location>
        <begin position="35"/>
        <end position="121"/>
    </location>
</feature>
<dbReference type="InterPro" id="IPR007048">
    <property type="entry name" value="IraD/Gp25-like"/>
</dbReference>
<dbReference type="SUPFAM" id="SSF160719">
    <property type="entry name" value="gpW/gp25-like"/>
    <property type="match status" value="1"/>
</dbReference>
<reference evidence="2" key="2">
    <citation type="submission" date="2024-02" db="EMBL/GenBank/DDBJ databases">
        <authorList>
            <consortium name="Clinical and Environmental Microbiology Branch: Whole genome sequencing antimicrobial resistance pathogens in the healthcare setting"/>
        </authorList>
    </citation>
    <scope>NUCLEOTIDE SEQUENCE</scope>
    <source>
        <strain evidence="2">2021GO-0154</strain>
    </source>
</reference>
<dbReference type="InterPro" id="IPR017737">
    <property type="entry name" value="TssE1-like"/>
</dbReference>
<sequence length="145" mass="16418">MAANYNWESSETASLFERIQGKSSGSSHHARMNALVKSIKQNLNQILNSRPDACQSSAALGVPDLNDATQAAMDFRKSLEVSISDCIRVYEPRIRNVQVSFIESDADALLLQFSITAFIDLDSQRQLIEFNMQLDNNRRYQLKQF</sequence>
<evidence type="ECO:0000313" key="4">
    <source>
        <dbReference type="Proteomes" id="UP000179588"/>
    </source>
</evidence>
<dbReference type="EMBL" id="ABMABF030000014">
    <property type="protein sequence ID" value="EMJ5135804.1"/>
    <property type="molecule type" value="Genomic_DNA"/>
</dbReference>
<keyword evidence="4" id="KW-1185">Reference proteome</keyword>
<accession>A0A1S1HL43</accession>
<evidence type="ECO:0000313" key="3">
    <source>
        <dbReference type="EMBL" id="OHT23024.1"/>
    </source>
</evidence>
<dbReference type="GeneID" id="92277285"/>
<evidence type="ECO:0000259" key="1">
    <source>
        <dbReference type="Pfam" id="PF04965"/>
    </source>
</evidence>
<dbReference type="Proteomes" id="UP000179588">
    <property type="component" value="Unassembled WGS sequence"/>
</dbReference>
<reference evidence="3 4" key="1">
    <citation type="submission" date="2016-03" db="EMBL/GenBank/DDBJ databases">
        <title>Genome sequence of Providencia stuartii strain, isolated from the salivary glands of larval Lucilia sericata.</title>
        <authorList>
            <person name="Yuan Y."/>
            <person name="Zhang Y."/>
            <person name="Fu S."/>
            <person name="Crippen T.L."/>
            <person name="Visi D."/>
            <person name="Benbow M.E."/>
            <person name="Allen M."/>
            <person name="Tomberlin J.K."/>
            <person name="Sze S.-H."/>
            <person name="Tarone A.M."/>
        </authorList>
    </citation>
    <scope>NUCLEOTIDE SEQUENCE [LARGE SCALE GENOMIC DNA]</scope>
    <source>
        <strain evidence="3 4">Crippen</strain>
    </source>
</reference>
<gene>
    <name evidence="2" type="primary">tssE</name>
    <name evidence="3" type="ORF">A3Q29_08865</name>
    <name evidence="2" type="ORF">RG298_003576</name>
</gene>
<dbReference type="InterPro" id="IPR053176">
    <property type="entry name" value="T6SS_TssE1-like"/>
</dbReference>
<evidence type="ECO:0000313" key="2">
    <source>
        <dbReference type="EMBL" id="EMJ5135804.1"/>
    </source>
</evidence>
<dbReference type="RefSeq" id="WP_070929531.1">
    <property type="nucleotide sequence ID" value="NZ_CANMXG010000013.1"/>
</dbReference>
<dbReference type="Pfam" id="PF04965">
    <property type="entry name" value="GPW_gp25"/>
    <property type="match status" value="1"/>
</dbReference>
<dbReference type="AlphaFoldDB" id="A0A1S1HL43"/>
<organism evidence="3 4">
    <name type="scientific">Providencia stuartii</name>
    <dbReference type="NCBI Taxonomy" id="588"/>
    <lineage>
        <taxon>Bacteria</taxon>
        <taxon>Pseudomonadati</taxon>
        <taxon>Pseudomonadota</taxon>
        <taxon>Gammaproteobacteria</taxon>
        <taxon>Enterobacterales</taxon>
        <taxon>Morganellaceae</taxon>
        <taxon>Providencia</taxon>
    </lineage>
</organism>
<dbReference type="OrthoDB" id="119583at2"/>
<dbReference type="PANTHER" id="PTHR38595">
    <property type="entry name" value="CYTOPLASMIC PROTEIN-RELATED"/>
    <property type="match status" value="1"/>
</dbReference>
<protein>
    <submittedName>
        <fullName evidence="3">Lysozyme</fullName>
    </submittedName>
    <submittedName>
        <fullName evidence="2">Type VI secretion system baseplate subunit TssE</fullName>
    </submittedName>
</protein>
<dbReference type="Gene3D" id="3.10.450.40">
    <property type="match status" value="1"/>
</dbReference>
<dbReference type="PANTHER" id="PTHR38595:SF2">
    <property type="entry name" value="TYPE VI SECRETION SYSTEM BASEPLATE SUBUNIT TSSE"/>
    <property type="match status" value="1"/>
</dbReference>
<name>A0A1S1HL43_PROST</name>
<dbReference type="NCBIfam" id="TIGR03357">
    <property type="entry name" value="VI_zyme"/>
    <property type="match status" value="1"/>
</dbReference>
<dbReference type="EMBL" id="LVIE01000201">
    <property type="protein sequence ID" value="OHT23024.1"/>
    <property type="molecule type" value="Genomic_DNA"/>
</dbReference>
<comment type="caution">
    <text evidence="3">The sequence shown here is derived from an EMBL/GenBank/DDBJ whole genome shotgun (WGS) entry which is preliminary data.</text>
</comment>
<proteinExistence type="predicted"/>